<evidence type="ECO:0000313" key="4">
    <source>
        <dbReference type="EMBL" id="KOO28589.1"/>
    </source>
</evidence>
<accession>A0A0M0JPT1</accession>
<feature type="non-terminal residue" evidence="4">
    <location>
        <position position="1"/>
    </location>
</feature>
<organism evidence="4 5">
    <name type="scientific">Chrysochromulina tobinii</name>
    <dbReference type="NCBI Taxonomy" id="1460289"/>
    <lineage>
        <taxon>Eukaryota</taxon>
        <taxon>Haptista</taxon>
        <taxon>Haptophyta</taxon>
        <taxon>Prymnesiophyceae</taxon>
        <taxon>Prymnesiales</taxon>
        <taxon>Chrysochromulinaceae</taxon>
        <taxon>Chrysochromulina</taxon>
    </lineage>
</organism>
<keyword evidence="2 3" id="KW-0040">ANK repeat</keyword>
<dbReference type="InterPro" id="IPR002110">
    <property type="entry name" value="Ankyrin_rpt"/>
</dbReference>
<dbReference type="AlphaFoldDB" id="A0A0M0JPT1"/>
<evidence type="ECO:0000313" key="5">
    <source>
        <dbReference type="Proteomes" id="UP000037460"/>
    </source>
</evidence>
<evidence type="ECO:0000256" key="2">
    <source>
        <dbReference type="ARBA" id="ARBA00023043"/>
    </source>
</evidence>
<proteinExistence type="predicted"/>
<sequence length="226" mass="23457">GAAFGDAFVKAAQLPAAEPAAVPAEEAWRLRVVATLVRKGLPAAWLSTALEAAKGVAREAAREAGKLAAADVLVVGKRVLALDGIWQPAVVARVEGDTVDVKMQGWEKKKGLPRTKALVVASDGVGALLRLAAEAGDAALVEALLDAGVNPLVADERANTPLHRAAAGGHVAICRALVAKGADEEENNTQNQSAANVARIAKQHAVVRLFEPTLSDREFTDEACTK</sequence>
<dbReference type="Pfam" id="PF12796">
    <property type="entry name" value="Ank_2"/>
    <property type="match status" value="1"/>
</dbReference>
<dbReference type="OrthoDB" id="20872at2759"/>
<dbReference type="SUPFAM" id="SSF48403">
    <property type="entry name" value="Ankyrin repeat"/>
    <property type="match status" value="1"/>
</dbReference>
<dbReference type="SMART" id="SM00248">
    <property type="entry name" value="ANK"/>
    <property type="match status" value="2"/>
</dbReference>
<evidence type="ECO:0000256" key="1">
    <source>
        <dbReference type="ARBA" id="ARBA00022737"/>
    </source>
</evidence>
<dbReference type="PROSITE" id="PS50088">
    <property type="entry name" value="ANK_REPEAT"/>
    <property type="match status" value="1"/>
</dbReference>
<dbReference type="PANTHER" id="PTHR24171">
    <property type="entry name" value="ANKYRIN REPEAT DOMAIN-CONTAINING PROTEIN 39-RELATED"/>
    <property type="match status" value="1"/>
</dbReference>
<protein>
    <submittedName>
        <fullName evidence="4">Uncharacterized protein</fullName>
    </submittedName>
</protein>
<keyword evidence="1" id="KW-0677">Repeat</keyword>
<dbReference type="Gene3D" id="1.25.40.20">
    <property type="entry name" value="Ankyrin repeat-containing domain"/>
    <property type="match status" value="1"/>
</dbReference>
<gene>
    <name evidence="4" type="ORF">Ctob_012931</name>
</gene>
<reference evidence="5" key="1">
    <citation type="journal article" date="2015" name="PLoS Genet.">
        <title>Genome Sequence and Transcriptome Analyses of Chrysochromulina tobin: Metabolic Tools for Enhanced Algal Fitness in the Prominent Order Prymnesiales (Haptophyceae).</title>
        <authorList>
            <person name="Hovde B.T."/>
            <person name="Deodato C.R."/>
            <person name="Hunsperger H.M."/>
            <person name="Ryken S.A."/>
            <person name="Yost W."/>
            <person name="Jha R.K."/>
            <person name="Patterson J."/>
            <person name="Monnat R.J. Jr."/>
            <person name="Barlow S.B."/>
            <person name="Starkenburg S.R."/>
            <person name="Cattolico R.A."/>
        </authorList>
    </citation>
    <scope>NUCLEOTIDE SEQUENCE</scope>
    <source>
        <strain evidence="5">CCMP291</strain>
    </source>
</reference>
<dbReference type="PROSITE" id="PS50297">
    <property type="entry name" value="ANK_REP_REGION"/>
    <property type="match status" value="1"/>
</dbReference>
<dbReference type="Proteomes" id="UP000037460">
    <property type="component" value="Unassembled WGS sequence"/>
</dbReference>
<keyword evidence="5" id="KW-1185">Reference proteome</keyword>
<comment type="caution">
    <text evidence="4">The sequence shown here is derived from an EMBL/GenBank/DDBJ whole genome shotgun (WGS) entry which is preliminary data.</text>
</comment>
<dbReference type="EMBL" id="JWZX01002546">
    <property type="protein sequence ID" value="KOO28589.1"/>
    <property type="molecule type" value="Genomic_DNA"/>
</dbReference>
<evidence type="ECO:0000256" key="3">
    <source>
        <dbReference type="PROSITE-ProRule" id="PRU00023"/>
    </source>
</evidence>
<dbReference type="InterPro" id="IPR036770">
    <property type="entry name" value="Ankyrin_rpt-contain_sf"/>
</dbReference>
<name>A0A0M0JPT1_9EUKA</name>
<feature type="repeat" description="ANK" evidence="3">
    <location>
        <begin position="157"/>
        <end position="189"/>
    </location>
</feature>